<evidence type="ECO:0000313" key="3">
    <source>
        <dbReference type="EMBL" id="MBB6252341.1"/>
    </source>
</evidence>
<dbReference type="RefSeq" id="WP_184801627.1">
    <property type="nucleotide sequence ID" value="NZ_JACIIZ010000007.1"/>
</dbReference>
<feature type="compositionally biased region" description="Pro residues" evidence="1">
    <location>
        <begin position="85"/>
        <end position="96"/>
    </location>
</feature>
<accession>A0A7X0AZR5</accession>
<evidence type="ECO:0000256" key="1">
    <source>
        <dbReference type="SAM" id="MobiDB-lite"/>
    </source>
</evidence>
<dbReference type="EMBL" id="JACIIZ010000007">
    <property type="protein sequence ID" value="MBB6252341.1"/>
    <property type="molecule type" value="Genomic_DNA"/>
</dbReference>
<organism evidence="3 4">
    <name type="scientific">Nitrospirillum iridis</name>
    <dbReference type="NCBI Taxonomy" id="765888"/>
    <lineage>
        <taxon>Bacteria</taxon>
        <taxon>Pseudomonadati</taxon>
        <taxon>Pseudomonadota</taxon>
        <taxon>Alphaproteobacteria</taxon>
        <taxon>Rhodospirillales</taxon>
        <taxon>Azospirillaceae</taxon>
        <taxon>Nitrospirillum</taxon>
    </lineage>
</organism>
<dbReference type="PROSITE" id="PS51257">
    <property type="entry name" value="PROKAR_LIPOPROTEIN"/>
    <property type="match status" value="1"/>
</dbReference>
<evidence type="ECO:0008006" key="5">
    <source>
        <dbReference type="Google" id="ProtNLM"/>
    </source>
</evidence>
<protein>
    <recommendedName>
        <fullName evidence="5">Lipoprotein</fullName>
    </recommendedName>
</protein>
<dbReference type="AlphaFoldDB" id="A0A7X0AZR5"/>
<feature type="signal peptide" evidence="2">
    <location>
        <begin position="1"/>
        <end position="25"/>
    </location>
</feature>
<evidence type="ECO:0000256" key="2">
    <source>
        <dbReference type="SAM" id="SignalP"/>
    </source>
</evidence>
<feature type="region of interest" description="Disordered" evidence="1">
    <location>
        <begin position="77"/>
        <end position="96"/>
    </location>
</feature>
<sequence>MTDVNNRPQILARGWLAAAALTALAACGGSPRSERVDLSHSYRMVDDRGRTAGQVVFYPAGGGAVYDADNNLIGSVTPPNSSTMAPPPAPVPRNYP</sequence>
<reference evidence="3 4" key="1">
    <citation type="submission" date="2020-08" db="EMBL/GenBank/DDBJ databases">
        <title>Genomic Encyclopedia of Type Strains, Phase IV (KMG-IV): sequencing the most valuable type-strain genomes for metagenomic binning, comparative biology and taxonomic classification.</title>
        <authorList>
            <person name="Goeker M."/>
        </authorList>
    </citation>
    <scope>NUCLEOTIDE SEQUENCE [LARGE SCALE GENOMIC DNA]</scope>
    <source>
        <strain evidence="3 4">DSM 22198</strain>
    </source>
</reference>
<keyword evidence="4" id="KW-1185">Reference proteome</keyword>
<name>A0A7X0AZR5_9PROT</name>
<gene>
    <name evidence="3" type="ORF">FHS74_002901</name>
</gene>
<feature type="chain" id="PRO_5031112711" description="Lipoprotein" evidence="2">
    <location>
        <begin position="26"/>
        <end position="96"/>
    </location>
</feature>
<proteinExistence type="predicted"/>
<keyword evidence="2" id="KW-0732">Signal</keyword>
<dbReference type="Proteomes" id="UP000539175">
    <property type="component" value="Unassembled WGS sequence"/>
</dbReference>
<evidence type="ECO:0000313" key="4">
    <source>
        <dbReference type="Proteomes" id="UP000539175"/>
    </source>
</evidence>
<comment type="caution">
    <text evidence="3">The sequence shown here is derived from an EMBL/GenBank/DDBJ whole genome shotgun (WGS) entry which is preliminary data.</text>
</comment>